<dbReference type="PROSITE" id="PS50837">
    <property type="entry name" value="NACHT"/>
    <property type="match status" value="1"/>
</dbReference>
<feature type="repeat" description="ANK" evidence="3">
    <location>
        <begin position="1854"/>
        <end position="1887"/>
    </location>
</feature>
<feature type="repeat" description="ANK" evidence="3">
    <location>
        <begin position="1243"/>
        <end position="1275"/>
    </location>
</feature>
<dbReference type="STRING" id="5514.A0A395RFQ4"/>
<feature type="repeat" description="ANK" evidence="3">
    <location>
        <begin position="728"/>
        <end position="760"/>
    </location>
</feature>
<evidence type="ECO:0000256" key="4">
    <source>
        <dbReference type="SAM" id="MobiDB-lite"/>
    </source>
</evidence>
<feature type="repeat" description="ANK" evidence="3">
    <location>
        <begin position="1042"/>
        <end position="1076"/>
    </location>
</feature>
<dbReference type="InterPro" id="IPR007111">
    <property type="entry name" value="NACHT_NTPase"/>
</dbReference>
<feature type="repeat" description="ANK" evidence="3">
    <location>
        <begin position="923"/>
        <end position="961"/>
    </location>
</feature>
<evidence type="ECO:0000256" key="1">
    <source>
        <dbReference type="ARBA" id="ARBA00022737"/>
    </source>
</evidence>
<dbReference type="PANTHER" id="PTHR24198">
    <property type="entry name" value="ANKYRIN REPEAT AND PROTEIN KINASE DOMAIN-CONTAINING PROTEIN"/>
    <property type="match status" value="1"/>
</dbReference>
<reference evidence="6 7" key="1">
    <citation type="journal article" date="2018" name="PLoS Pathog.">
        <title>Evolution of structural diversity of trichothecenes, a family of toxins produced by plant pathogenic and entomopathogenic fungi.</title>
        <authorList>
            <person name="Proctor R.H."/>
            <person name="McCormick S.P."/>
            <person name="Kim H.S."/>
            <person name="Cardoza R.E."/>
            <person name="Stanley A.M."/>
            <person name="Lindo L."/>
            <person name="Kelly A."/>
            <person name="Brown D.W."/>
            <person name="Lee T."/>
            <person name="Vaughan M.M."/>
            <person name="Alexander N.J."/>
            <person name="Busman M."/>
            <person name="Gutierrez S."/>
        </authorList>
    </citation>
    <scope>NUCLEOTIDE SEQUENCE [LARGE SCALE GENOMIC DNA]</scope>
    <source>
        <strain evidence="6 7">NRRL 3299</strain>
    </source>
</reference>
<dbReference type="Pfam" id="PF12796">
    <property type="entry name" value="Ank_2"/>
    <property type="match status" value="3"/>
</dbReference>
<feature type="repeat" description="ANK" evidence="3">
    <location>
        <begin position="611"/>
        <end position="643"/>
    </location>
</feature>
<comment type="caution">
    <text evidence="6">The sequence shown here is derived from an EMBL/GenBank/DDBJ whole genome shotgun (WGS) entry which is preliminary data.</text>
</comment>
<feature type="repeat" description="ANK" evidence="3">
    <location>
        <begin position="1573"/>
        <end position="1610"/>
    </location>
</feature>
<evidence type="ECO:0000256" key="3">
    <source>
        <dbReference type="PROSITE-ProRule" id="PRU00023"/>
    </source>
</evidence>
<dbReference type="InterPro" id="IPR002110">
    <property type="entry name" value="Ankyrin_rpt"/>
</dbReference>
<dbReference type="Gene3D" id="1.25.40.20">
    <property type="entry name" value="Ankyrin repeat-containing domain"/>
    <property type="match status" value="8"/>
</dbReference>
<dbReference type="InterPro" id="IPR027417">
    <property type="entry name" value="P-loop_NTPase"/>
</dbReference>
<dbReference type="EMBL" id="PXOF01000245">
    <property type="protein sequence ID" value="RGP58941.1"/>
    <property type="molecule type" value="Genomic_DNA"/>
</dbReference>
<dbReference type="Gene3D" id="3.40.50.300">
    <property type="entry name" value="P-loop containing nucleotide triphosphate hydrolases"/>
    <property type="match status" value="1"/>
</dbReference>
<accession>A0A395RFQ4</accession>
<keyword evidence="2 3" id="KW-0040">ANK repeat</keyword>
<evidence type="ECO:0000313" key="7">
    <source>
        <dbReference type="Proteomes" id="UP000266152"/>
    </source>
</evidence>
<gene>
    <name evidence="6" type="ORF">FSPOR_11650</name>
</gene>
<dbReference type="PROSITE" id="PS50297">
    <property type="entry name" value="ANK_REP_REGION"/>
    <property type="match status" value="5"/>
</dbReference>
<dbReference type="InterPro" id="IPR036770">
    <property type="entry name" value="Ankyrin_rpt-contain_sf"/>
</dbReference>
<evidence type="ECO:0000256" key="2">
    <source>
        <dbReference type="ARBA" id="ARBA00023043"/>
    </source>
</evidence>
<protein>
    <submittedName>
        <fullName evidence="6">Ankyrin repeat-containing protein</fullName>
    </submittedName>
</protein>
<sequence>MLLDELDAPLDDVVVVDRLHIADYNESNILPQDKTTLDRLLKWLNPTKYAGDGSELKKHTTSHLEGTSQWLIDSPVFEQWHRGNSNGVLWIRGVPGAGKSVLAAKLIAHLASEECPVMYFFFRHTIQSNHRPEAALRDWIGQILPFSPPLQLALKNLTSGDIDIGSVDDLSMSELWHLFRLALKSIPKAYCVVDALDEMDQHVMEHFLQVLDQLGHVHPDRVKLIITSRPLATIEKIVRDLRLLDIRLGKDQVNPDILKYLHHRLDRMSLASKIRDAIMHELVRKADGQFLYAKFAMDTISGLKAMTMETVTEALDNIPVELSAIYRNLLRDQMARTDLPEGFCILVLQLVTHATRPLRLLEIADCIKVTKPQFGQDTGLLKSRVRMSCGPLLEVLPDESVRVVHHSLTEYLFGTTRSGSDKDVPLFEPGPMHNLLALTCLSYLRAGCLDNLKADDPRDDYRRLWGKEYRLPPFLMYAADNWHLHTKKSFFHGFPQDETNSSILTLLMTPKYSKRLSMLDNRRDRSGGEDLEGVPRGIDISLEAEALLFAIHLDLASFVKYFLSRDHGDAATYSGAVRIEPPLHRAIRKGNLEIVRLLIINGAKTSHHNSRGDTPLHLALGGTYSNRRMYPAIVEYLLEAGADPWQDRGRNKEFTDNSFILRPYVPCPPIKAALTSGGETIAKLFLPYIKSKEMAQRALHWVISMSPNADVITLILNLGLVDINGRIHDKTPLFQACAKLDPKAVSILLEAGADPNVLHDVGRIYRRFSPGPEGGQNVLHVLAAQNDYHCETNEEVLDKRTEECFELVLAAGADVHQVNKCKLTPLHLARTPRITKVLLNAGADPLARNMDGSTPLHVAYSIEVIEVLLTKTDINVRDFKGKTVLLHNFTVNTHRDRTDGKPATGKALRLLDLGADPNITDNNGDGIFHYLASRGGMDNSNGRFLLERLIQSGVDANLRNNEGQTAIYKLRLESSSIQSGMTDLEVLLELTDIDINVVDNDGNTLLFRVIDGGGVAGDPKELDRLITTMVKAGARFGVTDKQGRTLLHAAMRYGHGGEEVLKVLVEQGVDPKQTDDQGNTIWHAVVPRFISSMMPTNLIQNITAMGVDIRKPNNCGRLPLHLFCDYYQSYLKDRLRPRFQDRTLRFGKALFDYMLDQGHDYINKADDDGVSPLHLASTFSTYLTKLILDVGADATQTTHEGLNIFHLAARCRESNIIGLLMDWYKGRISMEKLGEAVNAKDKRGRNPLYYACASGHYQSVELLIAAGAMIDLETYEGSALQGCVEFEGEHKGWPDIGTSAFDAAHFSDTKRPEEDTTSPRKFRRPVSFEDSVARHQNRIDEILDYLINSTTPSSWREIDRAIVVAANRQHDYTVESLLRVRKSLGMGGPLSGAAEVQACLERRASVVASVTEGNQAGNGFADQILFIIEHRIYHAFPSQINGYLSKPDMKEFYEVSLELVRYGFAGLLDVLLTPDLISDLEKCSHSAEDGSGRKPGGDMVSLLLAACQSEQPNLPVIKVLVKKGAKLDKCSVTNQTTSLHAIVKTLDNRWWQTAQALPYMLGQTVDLEVRDKQGLTPLNVTLEEKDHPSWNCQATEMLLRAGADPTSVDNLGKSCLARVAGHESLFKLLIRHVSDVGPVAMTAAILAKDAKVLEMMLASGGDPNARKVGEETPSFKSTYHGPVRSGATDPSDETELYALDLLITSMGHEEHDTVCDNMMKLLLDHGANPNSRYSKTTVAHRILERERSCSIYSTSGTRNRYADVIVQHPLLDVDLKDAAGITLLQAACKVGDLKSAQVLIQRGSNVYQKDKDGRSILHLLLESFSRNRVPEGRQDFLEYLVTLEPELLQRADKQGKTPLHHVILRGAYQEEIEFFVLRGADVCAKDADGNTPLHHIFKRCWKFAVHEGNLVLDEAEKRMVRLVLSRGADINARNQSGETPVFYYFREGSVEDRRPIDEAKDEKPKVIRGSRNLFSDLVLKTSLEQETILWAFLDQLGIDWTVVNNERQSLLHVVAANKRKRNALALQRFQFLLGKGLDAMAENDMHQTALDVAAANGAKRILALFNVP</sequence>
<evidence type="ECO:0000313" key="6">
    <source>
        <dbReference type="EMBL" id="RGP58941.1"/>
    </source>
</evidence>
<proteinExistence type="predicted"/>
<dbReference type="Proteomes" id="UP000266152">
    <property type="component" value="Unassembled WGS sequence"/>
</dbReference>
<dbReference type="InterPro" id="IPR056884">
    <property type="entry name" value="NPHP3-like_N"/>
</dbReference>
<feature type="repeat" description="ANK" evidence="3">
    <location>
        <begin position="1779"/>
        <end position="1811"/>
    </location>
</feature>
<dbReference type="SMART" id="SM00248">
    <property type="entry name" value="ANK"/>
    <property type="match status" value="20"/>
</dbReference>
<name>A0A395RFQ4_FUSSP</name>
<dbReference type="PANTHER" id="PTHR24198:SF165">
    <property type="entry name" value="ANKYRIN REPEAT-CONTAINING PROTEIN-RELATED"/>
    <property type="match status" value="1"/>
</dbReference>
<feature type="repeat" description="ANK" evidence="3">
    <location>
        <begin position="578"/>
        <end position="610"/>
    </location>
</feature>
<feature type="region of interest" description="Disordered" evidence="4">
    <location>
        <begin position="1664"/>
        <end position="1691"/>
    </location>
</feature>
<dbReference type="Pfam" id="PF24883">
    <property type="entry name" value="NPHP3_N"/>
    <property type="match status" value="1"/>
</dbReference>
<keyword evidence="1" id="KW-0677">Repeat</keyword>
<dbReference type="SUPFAM" id="SSF48403">
    <property type="entry name" value="Ankyrin repeat"/>
    <property type="match status" value="4"/>
</dbReference>
<dbReference type="PROSITE" id="PS50088">
    <property type="entry name" value="ANK_REPEAT"/>
    <property type="match status" value="9"/>
</dbReference>
<dbReference type="SUPFAM" id="SSF52540">
    <property type="entry name" value="P-loop containing nucleoside triphosphate hydrolases"/>
    <property type="match status" value="1"/>
</dbReference>
<dbReference type="Pfam" id="PF00023">
    <property type="entry name" value="Ank"/>
    <property type="match status" value="2"/>
</dbReference>
<keyword evidence="7" id="KW-1185">Reference proteome</keyword>
<organism evidence="6 7">
    <name type="scientific">Fusarium sporotrichioides</name>
    <dbReference type="NCBI Taxonomy" id="5514"/>
    <lineage>
        <taxon>Eukaryota</taxon>
        <taxon>Fungi</taxon>
        <taxon>Dikarya</taxon>
        <taxon>Ascomycota</taxon>
        <taxon>Pezizomycotina</taxon>
        <taxon>Sordariomycetes</taxon>
        <taxon>Hypocreomycetidae</taxon>
        <taxon>Hypocreales</taxon>
        <taxon>Nectriaceae</taxon>
        <taxon>Fusarium</taxon>
    </lineage>
</organism>
<feature type="domain" description="NACHT" evidence="5">
    <location>
        <begin position="87"/>
        <end position="230"/>
    </location>
</feature>
<evidence type="ECO:0000259" key="5">
    <source>
        <dbReference type="PROSITE" id="PS50837"/>
    </source>
</evidence>